<dbReference type="AlphaFoldDB" id="A0A080N3L0"/>
<evidence type="ECO:0000256" key="3">
    <source>
        <dbReference type="SAM" id="SignalP"/>
    </source>
</evidence>
<evidence type="ECO:0000256" key="1">
    <source>
        <dbReference type="SAM" id="MobiDB-lite"/>
    </source>
</evidence>
<evidence type="ECO:0000256" key="2">
    <source>
        <dbReference type="SAM" id="Phobius"/>
    </source>
</evidence>
<evidence type="ECO:0000313" key="4">
    <source>
        <dbReference type="EMBL" id="KFF31752.1"/>
    </source>
</evidence>
<feature type="chain" id="PRO_5001751117" description="Transmembrane protein" evidence="3">
    <location>
        <begin position="32"/>
        <end position="173"/>
    </location>
</feature>
<sequence length="173" mass="18719">MKVTNIRKAVAMAAATVMAVLGLAMAGPALAAQGNGAAGADDSIVLPANNVYAVSDRSQEYKGKDARLELTVPVDGARKIAQVPLSADSLSKTAVQTSGVVLAEGKDHSFFWIRDDGNLPWWWWLPYVVVGVIVGVLIVLLINYLLRRKDEKEDEDEDEAYDGGDYSKDGQRR</sequence>
<accession>A0A080N3L0</accession>
<feature type="signal peptide" evidence="3">
    <location>
        <begin position="1"/>
        <end position="31"/>
    </location>
</feature>
<keyword evidence="5" id="KW-1185">Reference proteome</keyword>
<keyword evidence="3" id="KW-0732">Signal</keyword>
<dbReference type="Proteomes" id="UP000028730">
    <property type="component" value="Unassembled WGS sequence"/>
</dbReference>
<comment type="caution">
    <text evidence="4">The sequence shown here is derived from an EMBL/GenBank/DDBJ whole genome shotgun (WGS) entry which is preliminary data.</text>
</comment>
<keyword evidence="2" id="KW-0472">Membrane</keyword>
<name>A0A080N3L0_9BIFI</name>
<reference evidence="4 5" key="1">
    <citation type="journal article" date="2014" name="Appl. Environ. Microbiol.">
        <title>Genomic encyclopedia of type strains of the genus Bifidobacterium.</title>
        <authorList>
            <person name="Milani C."/>
            <person name="Lugli G.A."/>
            <person name="Duranti S."/>
            <person name="Turroni F."/>
            <person name="Bottacini F."/>
            <person name="Mangifesta M."/>
            <person name="Sanchez B."/>
            <person name="Viappiani A."/>
            <person name="Mancabelli L."/>
            <person name="Taminiau B."/>
            <person name="Delcenserie V."/>
            <person name="Barrangou R."/>
            <person name="Margolles A."/>
            <person name="van Sinderen D."/>
            <person name="Ventura M."/>
        </authorList>
    </citation>
    <scope>NUCLEOTIDE SEQUENCE [LARGE SCALE GENOMIC DNA]</scope>
    <source>
        <strain evidence="4 5">DSM 19703</strain>
    </source>
</reference>
<keyword evidence="2" id="KW-0812">Transmembrane</keyword>
<proteinExistence type="predicted"/>
<dbReference type="EMBL" id="ATLK01000001">
    <property type="protein sequence ID" value="KFF31752.1"/>
    <property type="molecule type" value="Genomic_DNA"/>
</dbReference>
<evidence type="ECO:0000313" key="5">
    <source>
        <dbReference type="Proteomes" id="UP000028730"/>
    </source>
</evidence>
<gene>
    <name evidence="4" type="ORF">BBOMB_1149</name>
</gene>
<keyword evidence="2" id="KW-1133">Transmembrane helix</keyword>
<feature type="compositionally biased region" description="Acidic residues" evidence="1">
    <location>
        <begin position="152"/>
        <end position="162"/>
    </location>
</feature>
<organism evidence="4 5">
    <name type="scientific">Bifidobacterium bombi DSM 19703</name>
    <dbReference type="NCBI Taxonomy" id="1341695"/>
    <lineage>
        <taxon>Bacteria</taxon>
        <taxon>Bacillati</taxon>
        <taxon>Actinomycetota</taxon>
        <taxon>Actinomycetes</taxon>
        <taxon>Bifidobacteriales</taxon>
        <taxon>Bifidobacteriaceae</taxon>
        <taxon>Bifidobacterium</taxon>
    </lineage>
</organism>
<evidence type="ECO:0008006" key="6">
    <source>
        <dbReference type="Google" id="ProtNLM"/>
    </source>
</evidence>
<feature type="transmembrane region" description="Helical" evidence="2">
    <location>
        <begin position="121"/>
        <end position="146"/>
    </location>
</feature>
<dbReference type="STRING" id="1341695.BBOMB_1149"/>
<protein>
    <recommendedName>
        <fullName evidence="6">Transmembrane protein</fullName>
    </recommendedName>
</protein>
<feature type="region of interest" description="Disordered" evidence="1">
    <location>
        <begin position="150"/>
        <end position="173"/>
    </location>
</feature>